<organism evidence="2 3">
    <name type="scientific">Azonexus hydrophilus</name>
    <dbReference type="NCBI Taxonomy" id="418702"/>
    <lineage>
        <taxon>Bacteria</taxon>
        <taxon>Pseudomonadati</taxon>
        <taxon>Pseudomonadota</taxon>
        <taxon>Betaproteobacteria</taxon>
        <taxon>Rhodocyclales</taxon>
        <taxon>Azonexaceae</taxon>
        <taxon>Azonexus</taxon>
    </lineage>
</organism>
<evidence type="ECO:0008006" key="4">
    <source>
        <dbReference type="Google" id="ProtNLM"/>
    </source>
</evidence>
<evidence type="ECO:0000313" key="3">
    <source>
        <dbReference type="Proteomes" id="UP001479520"/>
    </source>
</evidence>
<reference evidence="2 3" key="1">
    <citation type="submission" date="2024-04" db="EMBL/GenBank/DDBJ databases">
        <title>Dissimilatory iodate-reducing microorganisms contribute to the enrichment of iodine in groundwater.</title>
        <authorList>
            <person name="Jiang Z."/>
        </authorList>
    </citation>
    <scope>NUCLEOTIDE SEQUENCE [LARGE SCALE GENOMIC DNA]</scope>
    <source>
        <strain evidence="2 3">NCP973</strain>
    </source>
</reference>
<dbReference type="EMBL" id="CP151406">
    <property type="protein sequence ID" value="WZJ20646.1"/>
    <property type="molecule type" value="Genomic_DNA"/>
</dbReference>
<name>A0ABZ2XH93_9RHOO</name>
<feature type="region of interest" description="Disordered" evidence="1">
    <location>
        <begin position="64"/>
        <end position="89"/>
    </location>
</feature>
<dbReference type="RefSeq" id="WP_341743297.1">
    <property type="nucleotide sequence ID" value="NZ_CP151406.1"/>
</dbReference>
<sequence length="172" mass="18866">MHIRQLQVACDAVQDRLTLRVATQANEEFRVWITRRYLRELWPHLVTMLAGHLAARPQAVAEKPAAAAAPQSSFDQPFKEDNPSFPLGSTPLLASEATLTASGDGLARLIFREGRERSFTLNLNSELMQALCAMLRKSAEQSGWALALDYAPSAAAESPTMPADDQKPGLLH</sequence>
<protein>
    <recommendedName>
        <fullName evidence="4">DnaA N-terminal domain-containing protein</fullName>
    </recommendedName>
</protein>
<evidence type="ECO:0000313" key="2">
    <source>
        <dbReference type="EMBL" id="WZJ20646.1"/>
    </source>
</evidence>
<gene>
    <name evidence="2" type="ORF">AADV58_11870</name>
</gene>
<evidence type="ECO:0000256" key="1">
    <source>
        <dbReference type="SAM" id="MobiDB-lite"/>
    </source>
</evidence>
<keyword evidence="3" id="KW-1185">Reference proteome</keyword>
<proteinExistence type="predicted"/>
<accession>A0ABZ2XH93</accession>
<dbReference type="Proteomes" id="UP001479520">
    <property type="component" value="Chromosome"/>
</dbReference>